<comment type="cofactor">
    <cofactor evidence="1 10">
        <name>[4Fe-4S] cluster</name>
        <dbReference type="ChEBI" id="CHEBI:49883"/>
    </cofactor>
</comment>
<feature type="short sequence motif" description="Cx2C motif 2" evidence="10">
    <location>
        <begin position="289"/>
        <end position="292"/>
    </location>
</feature>
<evidence type="ECO:0000256" key="8">
    <source>
        <dbReference type="ARBA" id="ARBA00023014"/>
    </source>
</evidence>
<feature type="binding site" evidence="10">
    <location>
        <position position="247"/>
    </location>
    <ligand>
        <name>[2Fe-2S] cluster</name>
        <dbReference type="ChEBI" id="CHEBI:190135"/>
    </ligand>
</feature>
<feature type="binding site" evidence="10">
    <location>
        <position position="278"/>
    </location>
    <ligand>
        <name>[4Fe-4S] cluster</name>
        <dbReference type="ChEBI" id="CHEBI:49883"/>
    </ligand>
</feature>
<keyword evidence="15" id="KW-1185">Reference proteome</keyword>
<gene>
    <name evidence="14" type="primary">DRE2</name>
    <name evidence="14" type="ORF">K7432_010236</name>
</gene>
<feature type="binding site" evidence="10">
    <location>
        <position position="281"/>
    </location>
    <ligand>
        <name>[4Fe-4S] cluster</name>
        <dbReference type="ChEBI" id="CHEBI:49883"/>
    </ligand>
</feature>
<feature type="binding site" evidence="10">
    <location>
        <position position="292"/>
    </location>
    <ligand>
        <name>[4Fe-4S] cluster</name>
        <dbReference type="ChEBI" id="CHEBI:49883"/>
    </ligand>
</feature>
<keyword evidence="6 10" id="KW-0479">Metal-binding</keyword>
<dbReference type="PANTHER" id="PTHR13273">
    <property type="entry name" value="ANAMORSIN"/>
    <property type="match status" value="1"/>
</dbReference>
<comment type="subcellular location">
    <subcellularLocation>
        <location evidence="10">Cytoplasm</location>
    </subcellularLocation>
    <subcellularLocation>
        <location evidence="10">Mitochondrion intermembrane space</location>
    </subcellularLocation>
</comment>
<feature type="region of interest" description="Fe-S binding site B" evidence="10">
    <location>
        <begin position="278"/>
        <end position="292"/>
    </location>
</feature>
<evidence type="ECO:0000256" key="10">
    <source>
        <dbReference type="HAMAP-Rule" id="MF_03115"/>
    </source>
</evidence>
<dbReference type="Proteomes" id="UP001479436">
    <property type="component" value="Unassembled WGS sequence"/>
</dbReference>
<evidence type="ECO:0000256" key="7">
    <source>
        <dbReference type="ARBA" id="ARBA00023004"/>
    </source>
</evidence>
<dbReference type="Gene3D" id="3.40.50.150">
    <property type="entry name" value="Vaccinia Virus protein VP39"/>
    <property type="match status" value="1"/>
</dbReference>
<proteinExistence type="inferred from homology"/>
<dbReference type="EMBL" id="JASJQH010007564">
    <property type="protein sequence ID" value="KAK9704362.1"/>
    <property type="molecule type" value="Genomic_DNA"/>
</dbReference>
<evidence type="ECO:0000259" key="13">
    <source>
        <dbReference type="Pfam" id="PF20922"/>
    </source>
</evidence>
<accession>A0ABR2VW91</accession>
<evidence type="ECO:0000256" key="9">
    <source>
        <dbReference type="ARBA" id="ARBA00023128"/>
    </source>
</evidence>
<sequence length="319" mass="34744">MFEVTAGDRVLLVGNPQVNLDALKQCRTELDSKVTTSGKVDFEQFDRIPILYLTPIYNAILTGVLQPSGVSHTSAILGKLLGALLPGGRLFLHEPVLIDENDKKAGIPINRTAKDIVSELKINGFIDVEVNSRILAEEELNEYIQNTWNITDKDSAHQYLQGKLEMLQVVAKKPAYEVGAVASLPFARKKAAAKATKRAAVWKISANDEEDEELEDEDDLLDEDDLAKPDPNSLAKPDDCSTKKKACKNCSCGLSEEVEVKEKKKRAPAPTPAPVSSCGSCYLGDAFRCGSCPYMGMPAFKPGEKVQLGGSMMADDIDI</sequence>
<comment type="domain">
    <text evidence="10">The C-terminal domain binds 2 Fe-S clusters but is otherwise mostly in an intrinsically disordered conformation.</text>
</comment>
<comment type="cofactor">
    <cofactor evidence="10">
        <name>[2Fe-2S] cluster</name>
        <dbReference type="ChEBI" id="CHEBI:190135"/>
    </cofactor>
</comment>
<comment type="caution">
    <text evidence="10">Lacks conserved residue(s) required for the propagation of feature annotation.</text>
</comment>
<feature type="binding site" evidence="10">
    <location>
        <position position="252"/>
    </location>
    <ligand>
        <name>[2Fe-2S] cluster</name>
        <dbReference type="ChEBI" id="CHEBI:190135"/>
    </ligand>
</feature>
<evidence type="ECO:0000256" key="2">
    <source>
        <dbReference type="ARBA" id="ARBA00008169"/>
    </source>
</evidence>
<feature type="region of interest" description="Disordered" evidence="11">
    <location>
        <begin position="208"/>
        <end position="240"/>
    </location>
</feature>
<feature type="binding site" evidence="10">
    <location>
        <position position="240"/>
    </location>
    <ligand>
        <name>[2Fe-2S] cluster</name>
        <dbReference type="ChEBI" id="CHEBI:190135"/>
    </ligand>
</feature>
<keyword evidence="7 10" id="KW-0408">Iron</keyword>
<keyword evidence="4 10" id="KW-0963">Cytoplasm</keyword>
<feature type="binding site" evidence="10">
    <location>
        <position position="250"/>
    </location>
    <ligand>
        <name>[2Fe-2S] cluster</name>
        <dbReference type="ChEBI" id="CHEBI:190135"/>
    </ligand>
</feature>
<evidence type="ECO:0000259" key="12">
    <source>
        <dbReference type="Pfam" id="PF05093"/>
    </source>
</evidence>
<keyword evidence="3 10" id="KW-0004">4Fe-4S</keyword>
<comment type="caution">
    <text evidence="14">The sequence shown here is derived from an EMBL/GenBank/DDBJ whole genome shotgun (WGS) entry which is preliminary data.</text>
</comment>
<dbReference type="InterPro" id="IPR049011">
    <property type="entry name" value="Anamorsin_N_metazoan"/>
</dbReference>
<comment type="domain">
    <text evidence="10">The N-terminal domain has structural similarity with S-adenosyl-L-methionine-dependent methyltransferases, but does not bind S-adenosyl-L-methionine. It is required for correct assembly of the 2 Fe-S clusters.</text>
</comment>
<name>A0ABR2VW91_9FUNG</name>
<feature type="compositionally biased region" description="Acidic residues" evidence="11">
    <location>
        <begin position="208"/>
        <end position="225"/>
    </location>
</feature>
<evidence type="ECO:0000256" key="3">
    <source>
        <dbReference type="ARBA" id="ARBA00022485"/>
    </source>
</evidence>
<evidence type="ECO:0000256" key="1">
    <source>
        <dbReference type="ARBA" id="ARBA00001966"/>
    </source>
</evidence>
<comment type="similarity">
    <text evidence="2 10">Belongs to the anamorsin family.</text>
</comment>
<dbReference type="InterPro" id="IPR029063">
    <property type="entry name" value="SAM-dependent_MTases_sf"/>
</dbReference>
<evidence type="ECO:0000313" key="15">
    <source>
        <dbReference type="Proteomes" id="UP001479436"/>
    </source>
</evidence>
<feature type="binding site" evidence="10">
    <location>
        <position position="289"/>
    </location>
    <ligand>
        <name>[4Fe-4S] cluster</name>
        <dbReference type="ChEBI" id="CHEBI:49883"/>
    </ligand>
</feature>
<keyword evidence="5 10" id="KW-0001">2Fe-2S</keyword>
<dbReference type="InterPro" id="IPR007785">
    <property type="entry name" value="Anamorsin"/>
</dbReference>
<dbReference type="InterPro" id="IPR046408">
    <property type="entry name" value="CIAPIN1"/>
</dbReference>
<evidence type="ECO:0000256" key="5">
    <source>
        <dbReference type="ARBA" id="ARBA00022714"/>
    </source>
</evidence>
<evidence type="ECO:0000256" key="6">
    <source>
        <dbReference type="ARBA" id="ARBA00022723"/>
    </source>
</evidence>
<reference evidence="14 15" key="1">
    <citation type="submission" date="2023-04" db="EMBL/GenBank/DDBJ databases">
        <title>Genome of Basidiobolus ranarum AG-B5.</title>
        <authorList>
            <person name="Stajich J.E."/>
            <person name="Carter-House D."/>
            <person name="Gryganskyi A."/>
        </authorList>
    </citation>
    <scope>NUCLEOTIDE SEQUENCE [LARGE SCALE GENOMIC DNA]</scope>
    <source>
        <strain evidence="14 15">AG-B5</strain>
    </source>
</reference>
<evidence type="ECO:0000256" key="4">
    <source>
        <dbReference type="ARBA" id="ARBA00022490"/>
    </source>
</evidence>
<organism evidence="14 15">
    <name type="scientific">Basidiobolus ranarum</name>
    <dbReference type="NCBI Taxonomy" id="34480"/>
    <lineage>
        <taxon>Eukaryota</taxon>
        <taxon>Fungi</taxon>
        <taxon>Fungi incertae sedis</taxon>
        <taxon>Zoopagomycota</taxon>
        <taxon>Entomophthoromycotina</taxon>
        <taxon>Basidiobolomycetes</taxon>
        <taxon>Basidiobolales</taxon>
        <taxon>Basidiobolaceae</taxon>
        <taxon>Basidiobolus</taxon>
    </lineage>
</organism>
<dbReference type="PANTHER" id="PTHR13273:SF14">
    <property type="entry name" value="ANAMORSIN"/>
    <property type="match status" value="1"/>
</dbReference>
<feature type="domain" description="Anamorsin N-terminal" evidence="13">
    <location>
        <begin position="7"/>
        <end position="180"/>
    </location>
</feature>
<comment type="domain">
    <text evidence="10">The twin Cx2C motifs are involved in the recognition by the mitochondrial MIA40-ERV1 disulfide relay system. The formation of 2 disulfide bonds in the Cx2C motifs through dithiol/disulfide exchange reactions effectively traps the protein in the mitochondrial intermembrane space.</text>
</comment>
<dbReference type="Pfam" id="PF20922">
    <property type="entry name" value="Anamorsin_N"/>
    <property type="match status" value="1"/>
</dbReference>
<feature type="domain" description="Anamorsin C-terminal" evidence="12">
    <location>
        <begin position="275"/>
        <end position="308"/>
    </location>
</feature>
<evidence type="ECO:0000313" key="14">
    <source>
        <dbReference type="EMBL" id="KAK9704362.1"/>
    </source>
</evidence>
<protein>
    <submittedName>
        <fullName evidence="14">Electron carrier</fullName>
    </submittedName>
</protein>
<evidence type="ECO:0000256" key="11">
    <source>
        <dbReference type="SAM" id="MobiDB-lite"/>
    </source>
</evidence>
<keyword evidence="9 10" id="KW-0496">Mitochondrion</keyword>
<feature type="short sequence motif" description="Cx2C motif 1" evidence="10">
    <location>
        <begin position="278"/>
        <end position="281"/>
    </location>
</feature>
<keyword evidence="8 10" id="KW-0411">Iron-sulfur</keyword>
<dbReference type="HAMAP" id="MF_03115">
    <property type="entry name" value="Anamorsin"/>
    <property type="match status" value="1"/>
</dbReference>
<dbReference type="Pfam" id="PF05093">
    <property type="entry name" value="CIAPIN1"/>
    <property type="match status" value="1"/>
</dbReference>